<gene>
    <name evidence="8" type="ORF">SAMN02745124_00208</name>
</gene>
<evidence type="ECO:0000256" key="3">
    <source>
        <dbReference type="ARBA" id="ARBA00012929"/>
    </source>
</evidence>
<evidence type="ECO:0000256" key="2">
    <source>
        <dbReference type="ARBA" id="ARBA00010944"/>
    </source>
</evidence>
<evidence type="ECO:0000256" key="4">
    <source>
        <dbReference type="ARBA" id="ARBA00017099"/>
    </source>
</evidence>
<feature type="domain" description="RmlD-like substrate binding" evidence="7">
    <location>
        <begin position="1"/>
        <end position="280"/>
    </location>
</feature>
<evidence type="ECO:0000313" key="9">
    <source>
        <dbReference type="Proteomes" id="UP000184139"/>
    </source>
</evidence>
<evidence type="ECO:0000259" key="7">
    <source>
        <dbReference type="Pfam" id="PF04321"/>
    </source>
</evidence>
<accession>A0A1M5S7T8</accession>
<dbReference type="InterPro" id="IPR029903">
    <property type="entry name" value="RmlD-like-bd"/>
</dbReference>
<dbReference type="EMBL" id="FQXS01000001">
    <property type="protein sequence ID" value="SHH34554.1"/>
    <property type="molecule type" value="Genomic_DNA"/>
</dbReference>
<keyword evidence="6" id="KW-0521">NADP</keyword>
<keyword evidence="6" id="KW-0560">Oxidoreductase</keyword>
<evidence type="ECO:0000256" key="1">
    <source>
        <dbReference type="ARBA" id="ARBA00004781"/>
    </source>
</evidence>
<dbReference type="STRING" id="1121409.SAMN02745124_00208"/>
<sequence>MKILIIGSGGQLGTDCISVLQDRHQLTAVDYPAFDIGDPDSLKTIFADSRPDIAINCAAFTAVDRCESEAQAAWRINADGPRFLADCATQAGCRLVHISTDYVFDGRKTPPEPYRESDPVNPLSEYGRGKLAGEQAVLERAPDALVLRTAWLYSAHGPNFLKTMLRLALSDPHRAFTIVNDQFGSLTWSHTLARQIGVLLETPLSGIVHATADGYSTWYEGACYFLEKMALPHSFQPCTTADYPTPAHRPANSILKNGVLDERELSLFGSWQRDVDRYVELFRDSLIAEASAQLAR</sequence>
<dbReference type="GO" id="GO:0008831">
    <property type="term" value="F:dTDP-4-dehydrorhamnose reductase activity"/>
    <property type="evidence" value="ECO:0007669"/>
    <property type="project" value="UniProtKB-EC"/>
</dbReference>
<dbReference type="CDD" id="cd05254">
    <property type="entry name" value="dTDP_HR_like_SDR_e"/>
    <property type="match status" value="1"/>
</dbReference>
<evidence type="ECO:0000313" key="8">
    <source>
        <dbReference type="EMBL" id="SHH34554.1"/>
    </source>
</evidence>
<name>A0A1M5S7T8_9BACT</name>
<dbReference type="GO" id="GO:0005829">
    <property type="term" value="C:cytosol"/>
    <property type="evidence" value="ECO:0007669"/>
    <property type="project" value="TreeGrafter"/>
</dbReference>
<organism evidence="8 9">
    <name type="scientific">Desulfofustis glycolicus DSM 9705</name>
    <dbReference type="NCBI Taxonomy" id="1121409"/>
    <lineage>
        <taxon>Bacteria</taxon>
        <taxon>Pseudomonadati</taxon>
        <taxon>Thermodesulfobacteriota</taxon>
        <taxon>Desulfobulbia</taxon>
        <taxon>Desulfobulbales</taxon>
        <taxon>Desulfocapsaceae</taxon>
        <taxon>Desulfofustis</taxon>
    </lineage>
</organism>
<comment type="pathway">
    <text evidence="1 6">Carbohydrate biosynthesis; dTDP-L-rhamnose biosynthesis.</text>
</comment>
<dbReference type="NCBIfam" id="TIGR01214">
    <property type="entry name" value="rmlD"/>
    <property type="match status" value="1"/>
</dbReference>
<dbReference type="Proteomes" id="UP000184139">
    <property type="component" value="Unassembled WGS sequence"/>
</dbReference>
<dbReference type="Gene3D" id="3.40.50.720">
    <property type="entry name" value="NAD(P)-binding Rossmann-like Domain"/>
    <property type="match status" value="1"/>
</dbReference>
<evidence type="ECO:0000256" key="6">
    <source>
        <dbReference type="RuleBase" id="RU364082"/>
    </source>
</evidence>
<dbReference type="PANTHER" id="PTHR10491">
    <property type="entry name" value="DTDP-4-DEHYDRORHAMNOSE REDUCTASE"/>
    <property type="match status" value="1"/>
</dbReference>
<comment type="catalytic activity">
    <reaction evidence="5">
        <text>dTDP-beta-L-rhamnose + NADP(+) = dTDP-4-dehydro-beta-L-rhamnose + NADPH + H(+)</text>
        <dbReference type="Rhea" id="RHEA:21796"/>
        <dbReference type="ChEBI" id="CHEBI:15378"/>
        <dbReference type="ChEBI" id="CHEBI:57510"/>
        <dbReference type="ChEBI" id="CHEBI:57783"/>
        <dbReference type="ChEBI" id="CHEBI:58349"/>
        <dbReference type="ChEBI" id="CHEBI:62830"/>
        <dbReference type="EC" id="1.1.1.133"/>
    </reaction>
</comment>
<dbReference type="GO" id="GO:0019305">
    <property type="term" value="P:dTDP-rhamnose biosynthetic process"/>
    <property type="evidence" value="ECO:0007669"/>
    <property type="project" value="UniProtKB-UniPathway"/>
</dbReference>
<protein>
    <recommendedName>
        <fullName evidence="4 6">dTDP-4-dehydrorhamnose reductase</fullName>
        <ecNumber evidence="3 6">1.1.1.133</ecNumber>
    </recommendedName>
</protein>
<dbReference type="OrthoDB" id="9803892at2"/>
<dbReference type="EC" id="1.1.1.133" evidence="3 6"/>
<dbReference type="RefSeq" id="WP_073372969.1">
    <property type="nucleotide sequence ID" value="NZ_FQXS01000001.1"/>
</dbReference>
<dbReference type="SUPFAM" id="SSF51735">
    <property type="entry name" value="NAD(P)-binding Rossmann-fold domains"/>
    <property type="match status" value="1"/>
</dbReference>
<dbReference type="PANTHER" id="PTHR10491:SF4">
    <property type="entry name" value="METHIONINE ADENOSYLTRANSFERASE 2 SUBUNIT BETA"/>
    <property type="match status" value="1"/>
</dbReference>
<dbReference type="InterPro" id="IPR005913">
    <property type="entry name" value="dTDP_dehydrorham_reduct"/>
</dbReference>
<proteinExistence type="inferred from homology"/>
<keyword evidence="9" id="KW-1185">Reference proteome</keyword>
<dbReference type="Pfam" id="PF04321">
    <property type="entry name" value="RmlD_sub_bind"/>
    <property type="match status" value="1"/>
</dbReference>
<reference evidence="8 9" key="1">
    <citation type="submission" date="2016-11" db="EMBL/GenBank/DDBJ databases">
        <authorList>
            <person name="Jaros S."/>
            <person name="Januszkiewicz K."/>
            <person name="Wedrychowicz H."/>
        </authorList>
    </citation>
    <scope>NUCLEOTIDE SEQUENCE [LARGE SCALE GENOMIC DNA]</scope>
    <source>
        <strain evidence="8 9">DSM 9705</strain>
    </source>
</reference>
<comment type="function">
    <text evidence="6">Catalyzes the reduction of dTDP-6-deoxy-L-lyxo-4-hexulose to yield dTDP-L-rhamnose.</text>
</comment>
<comment type="similarity">
    <text evidence="2 6">Belongs to the dTDP-4-dehydrorhamnose reductase family.</text>
</comment>
<dbReference type="Gene3D" id="3.90.25.10">
    <property type="entry name" value="UDP-galactose 4-epimerase, domain 1"/>
    <property type="match status" value="1"/>
</dbReference>
<dbReference type="UniPathway" id="UPA00124"/>
<evidence type="ECO:0000256" key="5">
    <source>
        <dbReference type="ARBA" id="ARBA00048200"/>
    </source>
</evidence>
<dbReference type="AlphaFoldDB" id="A0A1M5S7T8"/>
<dbReference type="InterPro" id="IPR036291">
    <property type="entry name" value="NAD(P)-bd_dom_sf"/>
</dbReference>